<feature type="domain" description="Aconitase/3-isopropylmalate dehydratase large subunit alpha/beta/alpha" evidence="6">
    <location>
        <begin position="72"/>
        <end position="553"/>
    </location>
</feature>
<evidence type="ECO:0000259" key="7">
    <source>
        <dbReference type="Pfam" id="PF00694"/>
    </source>
</evidence>
<dbReference type="EC" id="4.2.1.3" evidence="8"/>
<keyword evidence="9" id="KW-1185">Reference proteome</keyword>
<evidence type="ECO:0000256" key="5">
    <source>
        <dbReference type="ARBA" id="ARBA00023014"/>
    </source>
</evidence>
<comment type="similarity">
    <text evidence="2">Belongs to the aconitase/IPM isomerase family.</text>
</comment>
<keyword evidence="3" id="KW-0479">Metal-binding</keyword>
<dbReference type="InterPro" id="IPR018136">
    <property type="entry name" value="Aconitase_4Fe-4S_BS"/>
</dbReference>
<comment type="caution">
    <text evidence="8">The sequence shown here is derived from an EMBL/GenBank/DDBJ whole genome shotgun (WGS) entry which is preliminary data.</text>
</comment>
<keyword evidence="5" id="KW-0411">Iron-sulfur</keyword>
<dbReference type="GO" id="GO:0003994">
    <property type="term" value="F:aconitate hydratase activity"/>
    <property type="evidence" value="ECO:0007669"/>
    <property type="project" value="UniProtKB-EC"/>
</dbReference>
<evidence type="ECO:0000256" key="4">
    <source>
        <dbReference type="ARBA" id="ARBA00023004"/>
    </source>
</evidence>
<evidence type="ECO:0000313" key="8">
    <source>
        <dbReference type="EMBL" id="MDR8018004.1"/>
    </source>
</evidence>
<dbReference type="Pfam" id="PF00330">
    <property type="entry name" value="Aconitase"/>
    <property type="match status" value="1"/>
</dbReference>
<dbReference type="NCBIfam" id="NF006757">
    <property type="entry name" value="PRK09277.1"/>
    <property type="match status" value="1"/>
</dbReference>
<dbReference type="SUPFAM" id="SSF53732">
    <property type="entry name" value="Aconitase iron-sulfur domain"/>
    <property type="match status" value="1"/>
</dbReference>
<protein>
    <submittedName>
        <fullName evidence="8">Aconitate hydratase AcnA</fullName>
        <ecNumber evidence="8">4.2.1.3</ecNumber>
    </submittedName>
</protein>
<keyword evidence="8" id="KW-0456">Lyase</keyword>
<keyword evidence="4" id="KW-0408">Iron</keyword>
<dbReference type="PANTHER" id="PTHR11670">
    <property type="entry name" value="ACONITASE/IRON-RESPONSIVE ELEMENT FAMILY MEMBER"/>
    <property type="match status" value="1"/>
</dbReference>
<dbReference type="PROSITE" id="PS01244">
    <property type="entry name" value="ACONITASE_2"/>
    <property type="match status" value="1"/>
</dbReference>
<comment type="cofactor">
    <cofactor evidence="1">
        <name>[4Fe-4S] cluster</name>
        <dbReference type="ChEBI" id="CHEBI:49883"/>
    </cofactor>
</comment>
<dbReference type="InterPro" id="IPR001030">
    <property type="entry name" value="Acoase/IPM_deHydtase_lsu_aba"/>
</dbReference>
<dbReference type="PROSITE" id="PS00450">
    <property type="entry name" value="ACONITASE_1"/>
    <property type="match status" value="1"/>
</dbReference>
<dbReference type="SUPFAM" id="SSF52016">
    <property type="entry name" value="LeuD/IlvD-like"/>
    <property type="match status" value="1"/>
</dbReference>
<evidence type="ECO:0000256" key="2">
    <source>
        <dbReference type="ARBA" id="ARBA00007185"/>
    </source>
</evidence>
<dbReference type="PRINTS" id="PR00415">
    <property type="entry name" value="ACONITASE"/>
</dbReference>
<evidence type="ECO:0000256" key="3">
    <source>
        <dbReference type="ARBA" id="ARBA00022723"/>
    </source>
</evidence>
<accession>A0ABU2DNC5</accession>
<dbReference type="NCBIfam" id="NF009520">
    <property type="entry name" value="PRK12881.1"/>
    <property type="match status" value="1"/>
</dbReference>
<dbReference type="Gene3D" id="3.20.19.10">
    <property type="entry name" value="Aconitase, domain 4"/>
    <property type="match status" value="1"/>
</dbReference>
<evidence type="ECO:0000256" key="1">
    <source>
        <dbReference type="ARBA" id="ARBA00001966"/>
    </source>
</evidence>
<dbReference type="RefSeq" id="WP_310546997.1">
    <property type="nucleotide sequence ID" value="NZ_JAVKGR010000001.1"/>
</dbReference>
<name>A0ABU2DNC5_9MICC</name>
<dbReference type="InterPro" id="IPR006249">
    <property type="entry name" value="Aconitase/IRP2"/>
</dbReference>
<evidence type="ECO:0000259" key="6">
    <source>
        <dbReference type="Pfam" id="PF00330"/>
    </source>
</evidence>
<evidence type="ECO:0000313" key="9">
    <source>
        <dbReference type="Proteomes" id="UP001251870"/>
    </source>
</evidence>
<dbReference type="Gene3D" id="6.10.190.10">
    <property type="match status" value="1"/>
</dbReference>
<dbReference type="Pfam" id="PF00694">
    <property type="entry name" value="Aconitase_C"/>
    <property type="match status" value="1"/>
</dbReference>
<proteinExistence type="inferred from homology"/>
<organism evidence="8 9">
    <name type="scientific">Nesterenkonia aerolata</name>
    <dbReference type="NCBI Taxonomy" id="3074079"/>
    <lineage>
        <taxon>Bacteria</taxon>
        <taxon>Bacillati</taxon>
        <taxon>Actinomycetota</taxon>
        <taxon>Actinomycetes</taxon>
        <taxon>Micrococcales</taxon>
        <taxon>Micrococcaceae</taxon>
        <taxon>Nesterenkonia</taxon>
    </lineage>
</organism>
<dbReference type="Gene3D" id="3.30.499.10">
    <property type="entry name" value="Aconitase, domain 3"/>
    <property type="match status" value="2"/>
</dbReference>
<reference evidence="8 9" key="1">
    <citation type="submission" date="2023-09" db="EMBL/GenBank/DDBJ databases">
        <title>Description of three actinobacteria isolated from air of manufacturing shop in a pharmaceutical factory.</title>
        <authorList>
            <person name="Zhang D.-F."/>
        </authorList>
    </citation>
    <scope>NUCLEOTIDE SEQUENCE [LARGE SCALE GENOMIC DNA]</scope>
    <source>
        <strain evidence="8 9">LY-0111</strain>
    </source>
</reference>
<dbReference type="InterPro" id="IPR036008">
    <property type="entry name" value="Aconitase_4Fe-4S_dom"/>
</dbReference>
<dbReference type="InterPro" id="IPR015931">
    <property type="entry name" value="Acnase/IPM_dHydase_lsu_aba_1/3"/>
</dbReference>
<gene>
    <name evidence="8" type="primary">acnA</name>
    <name evidence="8" type="ORF">RIL96_00285</name>
</gene>
<sequence length="888" mass="96471">MDSADEDLFHGFEHGGRVWRAANVAAALGHEWRRWPMVLRLLTENIIRCADPGDRRRMLEAIRRWRDSRRSSAEVTFRPGRLLMHDTTSTPALVDMAAMRDRVARTGGSPEFLSPSLPVEVSVDHSLAVESYARPDAAALNMKEEVRRNYERYRFLKWAASQMDNLHINPPNTGIMHTINLEQLATVVETDDDAVGGPLIYPDMMLGTDSHTPMINGLGVLGWGIGGLEAETVIFGMPTSLQLPDVVGVRLTGHLTGGATATDLALVVTQRLRAIGATGECVEFFGPGLAGLTVGERAVVANMAPEYGATTGYFPVDPNVVDYLRQTGRSEEHLELVEAYTRAAGFWHEPEVEPEYTRQLEIDLSSITASAAGPQRPQDLLPISQVPQALEAFPPRFAHDDGPELKSSEGSPVPRHPVALASITSCTNTTDPRLLITAGLLARRARKAGVRPKSWVKTSLAPGSPAAVSYLTRAGLTDDLAALGFDIVGFGCATCIGNSGPLSVEMEEIHRSERVRPAAVLSGNRNFPGRVHPDLDIGFLVSPPMVIAYALTGDAGTDLWQVSFGEGSAAVTLRDLWPSPGEVDQTLSRALHPEDFGRDFQVASRNPLWDAIDVPDTAQFPWDADSTILRPPPFAEDVVEDLPESLSAHPLLTLGDDVTTDHISPASAIPKDSFIADFLVERGEDREDLNVFASRRGNWEVMARGAFFNHSLVNGLAPEAPTAHTRHASSGEIVTLWEAAGRYAQQNQPVLVVAGERFGMGSSRDWAAKAQKLLGVRAVLASSFERIHRTNLIGMGILPFIRLDPHHDGLDELVAADRVEIPVRSVLEARDPVVSLSVVSVEGSRREIPVRLAVETVVDRELLVSGGVIPSLMRSFESGSTRSDAALW</sequence>
<dbReference type="EMBL" id="JAVKGR010000001">
    <property type="protein sequence ID" value="MDR8018004.1"/>
    <property type="molecule type" value="Genomic_DNA"/>
</dbReference>
<dbReference type="InterPro" id="IPR000573">
    <property type="entry name" value="AconitaseA/IPMdHydase_ssu_swvl"/>
</dbReference>
<dbReference type="InterPro" id="IPR015928">
    <property type="entry name" value="Aconitase/3IPM_dehydase_swvl"/>
</dbReference>
<feature type="domain" description="Aconitase A/isopropylmalate dehydratase small subunit swivel" evidence="7">
    <location>
        <begin position="677"/>
        <end position="800"/>
    </location>
</feature>
<dbReference type="Proteomes" id="UP001251870">
    <property type="component" value="Unassembled WGS sequence"/>
</dbReference>